<sequence length="385" mass="42312">MYRTQVHVELNGFKGTVTINEPVLRYPGNPVLTCHDVNKVWGTDSRLYTYTVHNAGMAKVTGANGKNQTIMLFRSHIADGRSVIGKAVSDNGLNSWRVDPRPFLLPATENDVYAEGVNVNSVIEYEAGGVEDIRVNPVGSDLYVLTYSAYHQQIPDRVKVMMAVTNDFRTVIRYGPISEQDMRNVVIFPEPDKNKTWRALLRPNDKGREVSGSGHIGGSFGEICAGFAPSPTGPWEIGNVIMRSGHGPSAFQAKIGPGAPPIRTRYGWLNIFHGVRSTMAGNPYTLGVAFHDLEDPTDTSKIRISAKPILMHSRSDCLVKETDYVHVPNVVFSCGALTGRDDTVAIYYGGNDTVMNVGLANIQILSEMCNVFRLNPLTGKHLYSL</sequence>
<dbReference type="EMBL" id="LNQE01001817">
    <property type="protein sequence ID" value="KUG05392.1"/>
    <property type="molecule type" value="Genomic_DNA"/>
</dbReference>
<dbReference type="PANTHER" id="PTHR34106:SF5">
    <property type="entry name" value="GLYCOSIDASE"/>
    <property type="match status" value="1"/>
</dbReference>
<dbReference type="Gene3D" id="2.115.10.20">
    <property type="entry name" value="Glycosyl hydrolase domain, family 43"/>
    <property type="match status" value="1"/>
</dbReference>
<dbReference type="GO" id="GO:0016757">
    <property type="term" value="F:glycosyltransferase activity"/>
    <property type="evidence" value="ECO:0007669"/>
    <property type="project" value="UniProtKB-KW"/>
</dbReference>
<protein>
    <submittedName>
        <fullName evidence="3">Putative glycoside hydrolase</fullName>
    </submittedName>
</protein>
<keyword evidence="1" id="KW-0328">Glycosyltransferase</keyword>
<dbReference type="Pfam" id="PF04041">
    <property type="entry name" value="Glyco_hydro_130"/>
    <property type="match status" value="1"/>
</dbReference>
<dbReference type="InterPro" id="IPR007184">
    <property type="entry name" value="Mannoside_phosphorylase"/>
</dbReference>
<dbReference type="SUPFAM" id="SSF75005">
    <property type="entry name" value="Arabinanase/levansucrase/invertase"/>
    <property type="match status" value="1"/>
</dbReference>
<evidence type="ECO:0000313" key="3">
    <source>
        <dbReference type="EMBL" id="KUG05392.1"/>
    </source>
</evidence>
<keyword evidence="2" id="KW-0808">Transferase</keyword>
<reference evidence="3" key="1">
    <citation type="journal article" date="2015" name="Proc. Natl. Acad. Sci. U.S.A.">
        <title>Networks of energetic and metabolic interactions define dynamics in microbial communities.</title>
        <authorList>
            <person name="Embree M."/>
            <person name="Liu J.K."/>
            <person name="Al-Bassam M.M."/>
            <person name="Zengler K."/>
        </authorList>
    </citation>
    <scope>NUCLEOTIDE SEQUENCE</scope>
</reference>
<dbReference type="GO" id="GO:0016787">
    <property type="term" value="F:hydrolase activity"/>
    <property type="evidence" value="ECO:0007669"/>
    <property type="project" value="UniProtKB-KW"/>
</dbReference>
<dbReference type="AlphaFoldDB" id="A0A0W8E9U3"/>
<evidence type="ECO:0000256" key="1">
    <source>
        <dbReference type="ARBA" id="ARBA00022676"/>
    </source>
</evidence>
<comment type="caution">
    <text evidence="3">The sequence shown here is derived from an EMBL/GenBank/DDBJ whole genome shotgun (WGS) entry which is preliminary data.</text>
</comment>
<evidence type="ECO:0000256" key="2">
    <source>
        <dbReference type="ARBA" id="ARBA00022679"/>
    </source>
</evidence>
<gene>
    <name evidence="3" type="ORF">ASZ90_017197</name>
</gene>
<accession>A0A0W8E9U3</accession>
<proteinExistence type="predicted"/>
<dbReference type="PANTHER" id="PTHR34106">
    <property type="entry name" value="GLYCOSIDASE"/>
    <property type="match status" value="1"/>
</dbReference>
<keyword evidence="3" id="KW-0378">Hydrolase</keyword>
<dbReference type="InterPro" id="IPR023296">
    <property type="entry name" value="Glyco_hydro_beta-prop_sf"/>
</dbReference>
<name>A0A0W8E9U3_9ZZZZ</name>
<organism evidence="3">
    <name type="scientific">hydrocarbon metagenome</name>
    <dbReference type="NCBI Taxonomy" id="938273"/>
    <lineage>
        <taxon>unclassified sequences</taxon>
        <taxon>metagenomes</taxon>
        <taxon>ecological metagenomes</taxon>
    </lineage>
</organism>